<dbReference type="EMBL" id="CP014692">
    <property type="protein sequence ID" value="AQS86205.1"/>
    <property type="molecule type" value="Genomic_DNA"/>
</dbReference>
<name>A0A1U9KK97_ACEAC</name>
<proteinExistence type="predicted"/>
<dbReference type="Gene3D" id="3.40.50.2000">
    <property type="entry name" value="Glycogen Phosphorylase B"/>
    <property type="match status" value="2"/>
</dbReference>
<dbReference type="AlphaFoldDB" id="A0A1U9KK97"/>
<sequence>MTTIVSMLRMKGHDVEVIGPDSFRTIPCPSYPEIPLALNPGGRFGKLAKAFRPNVLHIVTEGPVGWAAWRWARKHGVPFTTSYHTRFPEYVQARLGWGLKLAYALLRYFHNKAQGTLGATNSLREDLSARGFTRLVPWTRGVDLARFTPEPRRDWKTELGISGPVFIHVGRLAVEKNIEAFLSLDLPGTKVVVGDGPHRASLEKNFPQAIFTGRLEEGALAAAYAGGDVFVFPSLTDTFGLVVLEALSCGTPVAAYNVTGPKDILAGADGCVGAVNDDLRVACMQALNGDRAACRAHAERFTWEACADMFENTLVPF</sequence>
<evidence type="ECO:0000259" key="1">
    <source>
        <dbReference type="Pfam" id="PF13439"/>
    </source>
</evidence>
<dbReference type="eggNOG" id="COG0438">
    <property type="taxonomic scope" value="Bacteria"/>
</dbReference>
<accession>A0A1U9KK97</accession>
<evidence type="ECO:0000313" key="3">
    <source>
        <dbReference type="Proteomes" id="UP000188937"/>
    </source>
</evidence>
<dbReference type="SUPFAM" id="SSF53756">
    <property type="entry name" value="UDP-Glycosyltransferase/glycogen phosphorylase"/>
    <property type="match status" value="1"/>
</dbReference>
<dbReference type="Pfam" id="PF13692">
    <property type="entry name" value="Glyco_trans_1_4"/>
    <property type="match status" value="1"/>
</dbReference>
<dbReference type="InterPro" id="IPR028098">
    <property type="entry name" value="Glyco_trans_4-like_N"/>
</dbReference>
<gene>
    <name evidence="2" type="ORF">A0U92_02300</name>
</gene>
<dbReference type="STRING" id="435.A0U92_02300"/>
<organism evidence="2 3">
    <name type="scientific">Acetobacter aceti</name>
    <dbReference type="NCBI Taxonomy" id="435"/>
    <lineage>
        <taxon>Bacteria</taxon>
        <taxon>Pseudomonadati</taxon>
        <taxon>Pseudomonadota</taxon>
        <taxon>Alphaproteobacteria</taxon>
        <taxon>Acetobacterales</taxon>
        <taxon>Acetobacteraceae</taxon>
        <taxon>Acetobacter</taxon>
        <taxon>Acetobacter subgen. Acetobacter</taxon>
    </lineage>
</organism>
<dbReference type="KEGG" id="aace:A0U92_02300"/>
<dbReference type="CDD" id="cd03814">
    <property type="entry name" value="GT4-like"/>
    <property type="match status" value="1"/>
</dbReference>
<dbReference type="PANTHER" id="PTHR45947:SF3">
    <property type="entry name" value="SULFOQUINOVOSYL TRANSFERASE SQD2"/>
    <property type="match status" value="1"/>
</dbReference>
<feature type="domain" description="Glycosyltransferase subfamily 4-like N-terminal" evidence="1">
    <location>
        <begin position="4"/>
        <end position="146"/>
    </location>
</feature>
<dbReference type="Pfam" id="PF13439">
    <property type="entry name" value="Glyco_transf_4"/>
    <property type="match status" value="1"/>
</dbReference>
<protein>
    <submittedName>
        <fullName evidence="2">Alpha-mannosyltransferase</fullName>
    </submittedName>
</protein>
<keyword evidence="2" id="KW-0808">Transferase</keyword>
<keyword evidence="2" id="KW-0328">Glycosyltransferase</keyword>
<keyword evidence="3" id="KW-1185">Reference proteome</keyword>
<evidence type="ECO:0000313" key="2">
    <source>
        <dbReference type="EMBL" id="AQS86205.1"/>
    </source>
</evidence>
<dbReference type="InterPro" id="IPR050194">
    <property type="entry name" value="Glycosyltransferase_grp1"/>
</dbReference>
<dbReference type="GO" id="GO:0016757">
    <property type="term" value="F:glycosyltransferase activity"/>
    <property type="evidence" value="ECO:0007669"/>
    <property type="project" value="UniProtKB-KW"/>
</dbReference>
<dbReference type="PANTHER" id="PTHR45947">
    <property type="entry name" value="SULFOQUINOVOSYL TRANSFERASE SQD2"/>
    <property type="match status" value="1"/>
</dbReference>
<reference evidence="2 3" key="1">
    <citation type="submission" date="2016-03" db="EMBL/GenBank/DDBJ databases">
        <title>Acetic acid bacteria sequencing.</title>
        <authorList>
            <person name="Brandt J."/>
            <person name="Jakob F."/>
            <person name="Vogel R.F."/>
        </authorList>
    </citation>
    <scope>NUCLEOTIDE SEQUENCE [LARGE SCALE GENOMIC DNA]</scope>
    <source>
        <strain evidence="2 3">TMW2.1153</strain>
    </source>
</reference>
<dbReference type="Proteomes" id="UP000188937">
    <property type="component" value="Chromosome"/>
</dbReference>